<sequence length="1090" mass="120187">MGKTLRCWLVAVVLALTGVVWGQAEFASNGHFIYRYHGVNVIEGDSLLLMDDEYRGFDTAKGYAMSMVDGVQTARCETEFITVVKTVQNRNGFAEATWDIDIKGTPRGGKVELCLGIPAYVLDHWPPKRPSIASHEQHGIIHVESFFGDIEFDVNGSSHSWFLDDLRAAEWSKRFRLRVAPDYSKEDGCKVKAVLRIKSTPSTLSAFRTYPLAGHGNRGLRDDVADDGQGGWTDQGTNDLSCFTPGTINAQGVPFAIGDKVIALKGEARPAFPVASPVISLDGVQAERLGFVHTLVWNAAFRETVLVYEVTYADGQVVEIPVRYGMEANDWWNENEPLVARIAWQGDNSEHAVALQHLQWKNPRPDVALKSLRVRSLETPSVPVILGLTALKRGVLTAAQLEALDKIYNDRPRTDVSTDGWYECPIAWLDGIAPGSALDVSFLNDAPAGKHGWLKVAANGHFVFADKPGETVKFWGTNAALYGPYPEKADAPGIARCLARQGVNLLRIHLYAVYRDTLIAEDGSLNPEALDKMEFFIAELKKNGVYIFMDWNDGMLFERLLGKPLPDGGKGAKFAALFNRELIAASKKLAQSLFTHVNPYTSLRMVDDPAVCMYEVTNENSVVMNWGALRERVAAEWCDELEVLWLDWQRRQGIAELLPLPRDFTAVGPTGMRFAAELQRAHLEEMKAYYHSLGGKAPISGTNITFTLGELWSSTNMDYMNDHAYADHPNVSAKPMTYNNGCSVTQAAWQLSIIPSFSRAKIAGKPVVASEWNYCYPNDTRCEGLPFMTAYSSFQDWDALLFYCATGSFDSGRWSRFHDAPGILVHSQQTDPATWGLSQASALAFRRGDIRPSAKVVSLSYGPEAVWANQSIAARMPFLAALARVETTLTPAEADAWPMNAPREQQAKNSLLEAAAKLGVEGVSLERVTGDTGEVVRYPAAGLLVVDTPRSKMVTGRLHTLLDGARQPQDLQIESPSNFATITLSSLSDEPIRSAKRMLLCAVGNARNADTKIEGRFIMDMGRKGPVLAEPVLATIAMPILPGNAPLRVYRLDSLSGERRAEIAVTRADGLERFALDKDTQSIYIELIRE</sequence>
<dbReference type="SUPFAM" id="SSF51445">
    <property type="entry name" value="(Trans)glycosidases"/>
    <property type="match status" value="1"/>
</dbReference>
<organism evidence="1 2">
    <name type="scientific">Oligosphaera ethanolica</name>
    <dbReference type="NCBI Taxonomy" id="760260"/>
    <lineage>
        <taxon>Bacteria</taxon>
        <taxon>Pseudomonadati</taxon>
        <taxon>Lentisphaerota</taxon>
        <taxon>Oligosphaeria</taxon>
        <taxon>Oligosphaerales</taxon>
        <taxon>Oligosphaeraceae</taxon>
        <taxon>Oligosphaera</taxon>
    </lineage>
</organism>
<proteinExistence type="predicted"/>
<dbReference type="InterPro" id="IPR017853">
    <property type="entry name" value="GH"/>
</dbReference>
<evidence type="ECO:0000313" key="1">
    <source>
        <dbReference type="EMBL" id="MDQ0291960.1"/>
    </source>
</evidence>
<dbReference type="EMBL" id="JAUSVL010000001">
    <property type="protein sequence ID" value="MDQ0291960.1"/>
    <property type="molecule type" value="Genomic_DNA"/>
</dbReference>
<dbReference type="Gene3D" id="3.20.20.80">
    <property type="entry name" value="Glycosidases"/>
    <property type="match status" value="1"/>
</dbReference>
<dbReference type="AlphaFoldDB" id="A0AAE3VK89"/>
<evidence type="ECO:0008006" key="3">
    <source>
        <dbReference type="Google" id="ProtNLM"/>
    </source>
</evidence>
<accession>A0AAE3VK89</accession>
<gene>
    <name evidence="1" type="ORF">J3R75_004067</name>
</gene>
<dbReference type="RefSeq" id="WP_307265462.1">
    <property type="nucleotide sequence ID" value="NZ_JAUSVL010000001.1"/>
</dbReference>
<reference evidence="1" key="1">
    <citation type="submission" date="2023-07" db="EMBL/GenBank/DDBJ databases">
        <title>Genomic Encyclopedia of Type Strains, Phase IV (KMG-IV): sequencing the most valuable type-strain genomes for metagenomic binning, comparative biology and taxonomic classification.</title>
        <authorList>
            <person name="Goeker M."/>
        </authorList>
    </citation>
    <scope>NUCLEOTIDE SEQUENCE</scope>
    <source>
        <strain evidence="1">DSM 24202</strain>
    </source>
</reference>
<comment type="caution">
    <text evidence="1">The sequence shown here is derived from an EMBL/GenBank/DDBJ whole genome shotgun (WGS) entry which is preliminary data.</text>
</comment>
<keyword evidence="2" id="KW-1185">Reference proteome</keyword>
<evidence type="ECO:0000313" key="2">
    <source>
        <dbReference type="Proteomes" id="UP001238163"/>
    </source>
</evidence>
<protein>
    <recommendedName>
        <fullName evidence="3">Glycoside hydrolase family 42 N-terminal domain-containing protein</fullName>
    </recommendedName>
</protein>
<dbReference type="Proteomes" id="UP001238163">
    <property type="component" value="Unassembled WGS sequence"/>
</dbReference>
<name>A0AAE3VK89_9BACT</name>